<reference evidence="2" key="1">
    <citation type="submission" date="2020-08" db="EMBL/GenBank/DDBJ databases">
        <title>Multicomponent nature underlies the extraordinary mechanical properties of spider dragline silk.</title>
        <authorList>
            <person name="Kono N."/>
            <person name="Nakamura H."/>
            <person name="Mori M."/>
            <person name="Yoshida Y."/>
            <person name="Ohtoshi R."/>
            <person name="Malay A.D."/>
            <person name="Moran D.A.P."/>
            <person name="Tomita M."/>
            <person name="Numata K."/>
            <person name="Arakawa K."/>
        </authorList>
    </citation>
    <scope>NUCLEOTIDE SEQUENCE</scope>
</reference>
<dbReference type="Pfam" id="PF13843">
    <property type="entry name" value="DDE_Tnp_1_7"/>
    <property type="match status" value="1"/>
</dbReference>
<organism evidence="2 3">
    <name type="scientific">Trichonephila inaurata madagascariensis</name>
    <dbReference type="NCBI Taxonomy" id="2747483"/>
    <lineage>
        <taxon>Eukaryota</taxon>
        <taxon>Metazoa</taxon>
        <taxon>Ecdysozoa</taxon>
        <taxon>Arthropoda</taxon>
        <taxon>Chelicerata</taxon>
        <taxon>Arachnida</taxon>
        <taxon>Araneae</taxon>
        <taxon>Araneomorphae</taxon>
        <taxon>Entelegynae</taxon>
        <taxon>Araneoidea</taxon>
        <taxon>Nephilidae</taxon>
        <taxon>Trichonephila</taxon>
        <taxon>Trichonephila inaurata</taxon>
    </lineage>
</organism>
<evidence type="ECO:0000259" key="1">
    <source>
        <dbReference type="Pfam" id="PF13843"/>
    </source>
</evidence>
<dbReference type="InterPro" id="IPR029526">
    <property type="entry name" value="PGBD"/>
</dbReference>
<dbReference type="OrthoDB" id="6437726at2759"/>
<dbReference type="Proteomes" id="UP000886998">
    <property type="component" value="Unassembled WGS sequence"/>
</dbReference>
<dbReference type="PANTHER" id="PTHR46599:SF2">
    <property type="entry name" value="PIGGYBAC TRANSPOSABLE ELEMENT-DERIVED PROTEIN 4-LIKE"/>
    <property type="match status" value="1"/>
</dbReference>
<proteinExistence type="predicted"/>
<name>A0A8X6X4E9_9ARAC</name>
<evidence type="ECO:0000313" key="3">
    <source>
        <dbReference type="Proteomes" id="UP000886998"/>
    </source>
</evidence>
<accession>A0A8X6X4E9</accession>
<protein>
    <submittedName>
        <fullName evidence="2">PiggyBac transposable element-derived protein 4</fullName>
    </submittedName>
</protein>
<gene>
    <name evidence="2" type="primary">PGBD4_301</name>
    <name evidence="2" type="ORF">TNIN_78221</name>
</gene>
<evidence type="ECO:0000313" key="2">
    <source>
        <dbReference type="EMBL" id="GFY46674.1"/>
    </source>
</evidence>
<feature type="domain" description="PiggyBac transposable element-derived protein" evidence="1">
    <location>
        <begin position="3"/>
        <end position="90"/>
    </location>
</feature>
<keyword evidence="3" id="KW-1185">Reference proteome</keyword>
<dbReference type="EMBL" id="BMAV01005533">
    <property type="protein sequence ID" value="GFY46674.1"/>
    <property type="molecule type" value="Genomic_DNA"/>
</dbReference>
<dbReference type="PANTHER" id="PTHR46599">
    <property type="entry name" value="PIGGYBAC TRANSPOSABLE ELEMENT-DERIVED PROTEIN 4"/>
    <property type="match status" value="1"/>
</dbReference>
<comment type="caution">
    <text evidence="2">The sequence shown here is derived from an EMBL/GenBank/DDBJ whole genome shotgun (WGS) entry which is preliminary data.</text>
</comment>
<sequence length="134" mass="15470">MSRKNLPKNLLEVKKNETRRLWSVSNDDIACIKWKDKRIVHILATLDEATKSCEIERKEKDEKKIKIACPEAVIDYNKNMGYVDHFDQLKSMTDLKMLATFQPNANPEDVLIAVPERNLTERDGCALTLMSDYA</sequence>
<dbReference type="AlphaFoldDB" id="A0A8X6X4E9"/>